<keyword evidence="3" id="KW-1185">Reference proteome</keyword>
<feature type="transmembrane region" description="Helical" evidence="1">
    <location>
        <begin position="339"/>
        <end position="358"/>
    </location>
</feature>
<organism evidence="2 3">
    <name type="scientific">Candidatus Venteria ishoeyi</name>
    <dbReference type="NCBI Taxonomy" id="1899563"/>
    <lineage>
        <taxon>Bacteria</taxon>
        <taxon>Pseudomonadati</taxon>
        <taxon>Pseudomonadota</taxon>
        <taxon>Gammaproteobacteria</taxon>
        <taxon>Thiotrichales</taxon>
        <taxon>Thiotrichaceae</taxon>
        <taxon>Venteria</taxon>
    </lineage>
</organism>
<dbReference type="EMBL" id="FMSV02000181">
    <property type="protein sequence ID" value="SEH05287.1"/>
    <property type="molecule type" value="Genomic_DNA"/>
</dbReference>
<protein>
    <recommendedName>
        <fullName evidence="4">Bacterial membrane protein YfhO</fullName>
    </recommendedName>
</protein>
<dbReference type="Pfam" id="PF19510">
    <property type="entry name" value="DUF6044"/>
    <property type="match status" value="1"/>
</dbReference>
<keyword evidence="1" id="KW-0812">Transmembrane</keyword>
<feature type="transmembrane region" description="Helical" evidence="1">
    <location>
        <begin position="7"/>
        <end position="26"/>
    </location>
</feature>
<feature type="transmembrane region" description="Helical" evidence="1">
    <location>
        <begin position="307"/>
        <end position="327"/>
    </location>
</feature>
<keyword evidence="1" id="KW-1133">Transmembrane helix</keyword>
<dbReference type="OrthoDB" id="2349131at2"/>
<feature type="transmembrane region" description="Helical" evidence="1">
    <location>
        <begin position="92"/>
        <end position="114"/>
    </location>
</feature>
<dbReference type="Proteomes" id="UP000236724">
    <property type="component" value="Unassembled WGS sequence"/>
</dbReference>
<dbReference type="InterPro" id="IPR046107">
    <property type="entry name" value="DUF6044"/>
</dbReference>
<evidence type="ECO:0000313" key="3">
    <source>
        <dbReference type="Proteomes" id="UP000236724"/>
    </source>
</evidence>
<feature type="transmembrane region" description="Helical" evidence="1">
    <location>
        <begin position="126"/>
        <end position="149"/>
    </location>
</feature>
<feature type="transmembrane region" description="Helical" evidence="1">
    <location>
        <begin position="207"/>
        <end position="225"/>
    </location>
</feature>
<gene>
    <name evidence="2" type="ORF">MBHS_01140</name>
</gene>
<evidence type="ECO:0000313" key="2">
    <source>
        <dbReference type="EMBL" id="SEH05287.1"/>
    </source>
</evidence>
<sequence>MLLNKNKLFYLGGVIIIIPYIFWLILGENSFVFIYDNLDSEFVYIQSLLESGNLFGFNLNGQIEGVMNGIPRSFYRSGFNLTFLIFYISPPFIGYVILHFLVHIIGYIGMYYLLKRHFLVNNQFILVTASLFWGLVSYSLISFGISIAGQPLLLFAFLNLLMNTDRLSSFVIVLLFPFFSFLPVTLPFFIPILLLIGIRHYYINNRIPILFFTAILTMCVINLLVEFNLVYSMFSSGIESHRLEFNKNSSLLRTLYLFSYGNIYDLLHAKHSFGTLGASLWPAPVILAIASGLLFKQRFNKTQQVLLLSLIAIVFWIPFSKMLGLWLGNYIAFLKNFDIQRFYLISPMLWLILFAITINKYNFKKNSQKVVAIIMLSLMLFGILRNNKEFIQNVKIVVSNHSNWPSFVQFYDASLFQEVKDLMDAECDESYNVMCIGFHPSVAQFNKIKTLDSYQNNYPLEYKHDFREIIAGELDRNESIKATFDLWGSKCYSFSSELGKNYFWEKDATIKIQQPDYDYDKIKSMNGKFILSSVEIKVNEDIEFLESFTSSNSYWEIYVYKITEANK</sequence>
<keyword evidence="1" id="KW-0472">Membrane</keyword>
<proteinExistence type="predicted"/>
<feature type="transmembrane region" description="Helical" evidence="1">
    <location>
        <begin position="273"/>
        <end position="295"/>
    </location>
</feature>
<dbReference type="AlphaFoldDB" id="A0A1H6F549"/>
<evidence type="ECO:0008006" key="4">
    <source>
        <dbReference type="Google" id="ProtNLM"/>
    </source>
</evidence>
<evidence type="ECO:0000256" key="1">
    <source>
        <dbReference type="SAM" id="Phobius"/>
    </source>
</evidence>
<dbReference type="RefSeq" id="WP_103919238.1">
    <property type="nucleotide sequence ID" value="NZ_FMSV02000181.1"/>
</dbReference>
<accession>A0A1H6F549</accession>
<reference evidence="2 3" key="1">
    <citation type="submission" date="2016-10" db="EMBL/GenBank/DDBJ databases">
        <authorList>
            <person name="de Groot N.N."/>
        </authorList>
    </citation>
    <scope>NUCLEOTIDE SEQUENCE [LARGE SCALE GENOMIC DNA]</scope>
    <source>
        <strain evidence="2">MBHS1</strain>
    </source>
</reference>
<feature type="transmembrane region" description="Helical" evidence="1">
    <location>
        <begin position="370"/>
        <end position="386"/>
    </location>
</feature>
<feature type="transmembrane region" description="Helical" evidence="1">
    <location>
        <begin position="169"/>
        <end position="195"/>
    </location>
</feature>
<name>A0A1H6F549_9GAMM</name>